<dbReference type="Proteomes" id="UP000249165">
    <property type="component" value="Unassembled WGS sequence"/>
</dbReference>
<dbReference type="EMBL" id="QLMG01000045">
    <property type="protein sequence ID" value="RAK12000.1"/>
    <property type="molecule type" value="Genomic_DNA"/>
</dbReference>
<dbReference type="InterPro" id="IPR037175">
    <property type="entry name" value="KFase_sf"/>
</dbReference>
<feature type="signal peptide" evidence="1">
    <location>
        <begin position="1"/>
        <end position="32"/>
    </location>
</feature>
<accession>A0A327XTK3</accession>
<evidence type="ECO:0000256" key="1">
    <source>
        <dbReference type="SAM" id="SignalP"/>
    </source>
</evidence>
<dbReference type="OrthoDB" id="7067800at2"/>
<keyword evidence="3" id="KW-1185">Reference proteome</keyword>
<protein>
    <submittedName>
        <fullName evidence="2">Kynurenine formamidase</fullName>
    </submittedName>
</protein>
<dbReference type="AlphaFoldDB" id="A0A327XTK3"/>
<dbReference type="GO" id="GO:0019441">
    <property type="term" value="P:L-tryptophan catabolic process to kynurenine"/>
    <property type="evidence" value="ECO:0007669"/>
    <property type="project" value="InterPro"/>
</dbReference>
<reference evidence="2 3" key="1">
    <citation type="submission" date="2018-06" db="EMBL/GenBank/DDBJ databases">
        <title>Genomic Encyclopedia of Archaeal and Bacterial Type Strains, Phase II (KMG-II): from individual species to whole genera.</title>
        <authorList>
            <person name="Goeker M."/>
        </authorList>
    </citation>
    <scope>NUCLEOTIDE SEQUENCE [LARGE SCALE GENOMIC DNA]</scope>
    <source>
        <strain evidence="2 3">DSM 22011</strain>
    </source>
</reference>
<organism evidence="2 3">
    <name type="scientific">Salipiger aestuarii</name>
    <dbReference type="NCBI Taxonomy" id="568098"/>
    <lineage>
        <taxon>Bacteria</taxon>
        <taxon>Pseudomonadati</taxon>
        <taxon>Pseudomonadota</taxon>
        <taxon>Alphaproteobacteria</taxon>
        <taxon>Rhodobacterales</taxon>
        <taxon>Roseobacteraceae</taxon>
        <taxon>Salipiger</taxon>
    </lineage>
</organism>
<dbReference type="RefSeq" id="WP_009505754.1">
    <property type="nucleotide sequence ID" value="NZ_LIGK01000059.1"/>
</dbReference>
<dbReference type="PANTHER" id="PTHR34861">
    <property type="match status" value="1"/>
</dbReference>
<feature type="chain" id="PRO_5016289516" evidence="1">
    <location>
        <begin position="33"/>
        <end position="335"/>
    </location>
</feature>
<dbReference type="Gene3D" id="3.50.30.50">
    <property type="entry name" value="Putative cyclase"/>
    <property type="match status" value="1"/>
</dbReference>
<keyword evidence="1" id="KW-0732">Signal</keyword>
<sequence>MRTYLHDNWAARACAATLGAAVFALSLGAASAQDSAKPDSAEPDWAESQWGANDELGAANHMTPDRVKLAAELVTEGKVYSLGMIVGSDTPAFPPRSLSVTILQPSQNGNSGLGANKFTYNDDIFMGWLGIGPQIDGLGHAGVDHVYYGGRHYDDFAPASGLTELGLDKLPGLVGRGVMLDMAAYYGVDMVQEGTPYTEEDIRGAAEAQGVELREGDVVLFNSNWMDLLDGDAPDPERFGAQEPGVGVSGAEYLTELGVMAVGADTWGMEVVPAETEGDAFRVHQILQPEHGIYILENMDTRALADDGVHEFLFVLGQARIKGAVQMIINPIAIR</sequence>
<name>A0A327XTK3_9RHOB</name>
<gene>
    <name evidence="2" type="ORF">ATI53_104520</name>
</gene>
<dbReference type="GO" id="GO:0004061">
    <property type="term" value="F:arylformamidase activity"/>
    <property type="evidence" value="ECO:0007669"/>
    <property type="project" value="InterPro"/>
</dbReference>
<proteinExistence type="predicted"/>
<comment type="caution">
    <text evidence="2">The sequence shown here is derived from an EMBL/GenBank/DDBJ whole genome shotgun (WGS) entry which is preliminary data.</text>
</comment>
<evidence type="ECO:0000313" key="2">
    <source>
        <dbReference type="EMBL" id="RAK12000.1"/>
    </source>
</evidence>
<dbReference type="Pfam" id="PF04199">
    <property type="entry name" value="Cyclase"/>
    <property type="match status" value="1"/>
</dbReference>
<dbReference type="SUPFAM" id="SSF102198">
    <property type="entry name" value="Putative cyclase"/>
    <property type="match status" value="1"/>
</dbReference>
<evidence type="ECO:0000313" key="3">
    <source>
        <dbReference type="Proteomes" id="UP000249165"/>
    </source>
</evidence>
<dbReference type="PANTHER" id="PTHR34861:SF10">
    <property type="entry name" value="CYCLASE"/>
    <property type="match status" value="1"/>
</dbReference>
<dbReference type="InterPro" id="IPR007325">
    <property type="entry name" value="KFase/CYL"/>
</dbReference>